<protein>
    <submittedName>
        <fullName evidence="3">Gp26, holin</fullName>
    </submittedName>
</protein>
<organism evidence="3 4">
    <name type="scientific">Corynebacterium phage BFK20</name>
    <dbReference type="NCBI Taxonomy" id="28358"/>
    <lineage>
        <taxon>Viruses</taxon>
        <taxon>Duplodnaviria</taxon>
        <taxon>Heunggongvirae</taxon>
        <taxon>Uroviricota</taxon>
        <taxon>Caudoviricetes</taxon>
        <taxon>Sasvirus</taxon>
        <taxon>Sasvirus BFK20</taxon>
    </lineage>
</organism>
<sequence>MDALNITRTALSEVRAEQSPRETKANTAVVVAGFIITVALAGVTYLIDQSLVPESLAGYAPMVVTALGWALTALKVSRTPNAVTPTVENRVLDKVREVIDTLPAPARDMLDEARASAATRAETWIKDTTGVDVDLDGSDAIAQARAQASTYADELQGIGLAHDTEHADTGDYVGEHRNDTREP</sequence>
<keyword evidence="2" id="KW-1133">Transmembrane helix</keyword>
<evidence type="ECO:0000313" key="3">
    <source>
        <dbReference type="EMBL" id="CAB93932.2"/>
    </source>
</evidence>
<evidence type="ECO:0000313" key="4">
    <source>
        <dbReference type="Proteomes" id="UP000001531"/>
    </source>
</evidence>
<dbReference type="KEGG" id="vg:5580363"/>
<dbReference type="GeneID" id="5580363"/>
<reference evidence="3 4" key="4">
    <citation type="journal article" date="2007" name="Virology">
        <title>Transcriptional profiling of bacteriophage BFK20: coexpression interrogated by "guilt-by-association" algorithm.</title>
        <authorList>
            <person name="Majtan T."/>
            <person name="Halgasova N."/>
            <person name="Bukovska G."/>
            <person name="Timko J."/>
        </authorList>
    </citation>
    <scope>NUCLEOTIDE SEQUENCE [LARGE SCALE GENOMIC DNA]</scope>
</reference>
<feature type="transmembrane region" description="Helical" evidence="2">
    <location>
        <begin position="25"/>
        <end position="47"/>
    </location>
</feature>
<reference evidence="3 4" key="1">
    <citation type="journal article" date="1992" name="J. Gen. Microbiol.">
        <title>Characterization of bacteriophage BFK20 from Brevibacterium flavum.</title>
        <authorList>
            <person name="Koptides M."/>
            <person name="Barak I."/>
            <person name="Sisova M."/>
            <person name="Baloghova E."/>
            <person name="Ugorcakova J."/>
        </authorList>
    </citation>
    <scope>NUCLEOTIDE SEQUENCE [LARGE SCALE GENOMIC DNA]</scope>
</reference>
<keyword evidence="4" id="KW-1185">Reference proteome</keyword>
<keyword evidence="2" id="KW-0812">Transmembrane</keyword>
<dbReference type="Proteomes" id="UP000001531">
    <property type="component" value="Segment"/>
</dbReference>
<accession>Q9MBH8</accession>
<reference evidence="3 4" key="3">
    <citation type="journal article" date="2006" name="Virology">
        <title>Complete nucleotide sequence and genome analysis of bacteriophage BFK20--a lytic phage of the industrial producer Brevibacterium flavum.</title>
        <authorList>
            <person name="Bukovska G."/>
            <person name="Klucar L."/>
            <person name="Vlcek C."/>
            <person name="Adamovic J."/>
            <person name="Turna J."/>
            <person name="Timko J."/>
        </authorList>
    </citation>
    <scope>NUCLEOTIDE SEQUENCE [LARGE SCALE GENOMIC DNA]</scope>
</reference>
<feature type="region of interest" description="Disordered" evidence="1">
    <location>
        <begin position="162"/>
        <end position="183"/>
    </location>
</feature>
<name>Q9MBH8_9CAUD</name>
<dbReference type="RefSeq" id="YP_001456756.1">
    <property type="nucleotide sequence ID" value="NC_009799.3"/>
</dbReference>
<evidence type="ECO:0000256" key="1">
    <source>
        <dbReference type="SAM" id="MobiDB-lite"/>
    </source>
</evidence>
<reference evidence="3 4" key="2">
    <citation type="journal article" date="1994" name="Acta Virol.">
        <title>Characterization and sequence analysis of the F2 promoter from corynephage BFK20.</title>
        <authorList>
            <person name="Koptides M."/>
            <person name="Ugorcakova J."/>
            <person name="Baloghova E."/>
            <person name="Bukovska G."/>
            <person name="Timko J."/>
        </authorList>
    </citation>
    <scope>NUCLEOTIDE SEQUENCE [LARGE SCALE GENOMIC DNA]</scope>
</reference>
<evidence type="ECO:0000256" key="2">
    <source>
        <dbReference type="SAM" id="Phobius"/>
    </source>
</evidence>
<gene>
    <name evidence="3" type="primary">ORF26</name>
</gene>
<proteinExistence type="predicted"/>
<dbReference type="EMBL" id="AJ278322">
    <property type="protein sequence ID" value="CAB93932.2"/>
    <property type="molecule type" value="Genomic_DNA"/>
</dbReference>
<feature type="transmembrane region" description="Helical" evidence="2">
    <location>
        <begin position="59"/>
        <end position="76"/>
    </location>
</feature>
<keyword evidence="2" id="KW-0472">Membrane</keyword>